<evidence type="ECO:0000313" key="2">
    <source>
        <dbReference type="EnsemblMetazoa" id="Aqu2.1.29183_001"/>
    </source>
</evidence>
<proteinExistence type="predicted"/>
<organism evidence="2">
    <name type="scientific">Amphimedon queenslandica</name>
    <name type="common">Sponge</name>
    <dbReference type="NCBI Taxonomy" id="400682"/>
    <lineage>
        <taxon>Eukaryota</taxon>
        <taxon>Metazoa</taxon>
        <taxon>Porifera</taxon>
        <taxon>Demospongiae</taxon>
        <taxon>Heteroscleromorpha</taxon>
        <taxon>Haplosclerida</taxon>
        <taxon>Niphatidae</taxon>
        <taxon>Amphimedon</taxon>
    </lineage>
</organism>
<feature type="compositionally biased region" description="Acidic residues" evidence="1">
    <location>
        <begin position="168"/>
        <end position="178"/>
    </location>
</feature>
<dbReference type="EnsemblMetazoa" id="Aqu2.1.29183_001">
    <property type="protein sequence ID" value="Aqu2.1.29183_001"/>
    <property type="gene ID" value="Aqu2.1.29183"/>
</dbReference>
<evidence type="ECO:0000256" key="1">
    <source>
        <dbReference type="SAM" id="MobiDB-lite"/>
    </source>
</evidence>
<name>A0A1X7UN44_AMPQE</name>
<sequence length="212" mass="23504">MWRALAVPPGGVLAVSPGGGPPVISAAPALPLQHQQRQLITAELRTVNRQIWVYVEYKTRRIHRAACKVPLRILDELSKSKLNGKVSSVFGLDDFLCYECKNKAEVLGSLRKNWEGVVSNDNSCTDKAQDDAFENEEEVQSDAECCGKSEKEKGCSNEESLINNDVTEVNDDDIDNDNDVVFEDDIEDDDGGMKNKADNEDIMITDLRVSDN</sequence>
<feature type="region of interest" description="Disordered" evidence="1">
    <location>
        <begin position="157"/>
        <end position="178"/>
    </location>
</feature>
<accession>A0A1X7UN44</accession>
<reference evidence="2" key="1">
    <citation type="submission" date="2017-05" db="UniProtKB">
        <authorList>
            <consortium name="EnsemblMetazoa"/>
        </authorList>
    </citation>
    <scope>IDENTIFICATION</scope>
</reference>
<protein>
    <submittedName>
        <fullName evidence="2">Uncharacterized protein</fullName>
    </submittedName>
</protein>
<dbReference type="AlphaFoldDB" id="A0A1X7UN44"/>
<dbReference type="InParanoid" id="A0A1X7UN44"/>